<proteinExistence type="predicted"/>
<evidence type="ECO:0000313" key="2">
    <source>
        <dbReference type="Proteomes" id="UP000019030"/>
    </source>
</evidence>
<dbReference type="PATRIC" id="fig|1441930.4.peg.2763"/>
<dbReference type="STRING" id="1441930.Z042_13925"/>
<reference evidence="1 2" key="1">
    <citation type="submission" date="2014-01" db="EMBL/GenBank/DDBJ databases">
        <title>Isolation of Serratia multitudinisentens RB-25 from Ex-Landfill site.</title>
        <authorList>
            <person name="Robson E.H.J."/>
        </authorList>
    </citation>
    <scope>NUCLEOTIDE SEQUENCE [LARGE SCALE GENOMIC DNA]</scope>
    <source>
        <strain evidence="1 2">RB-25</strain>
    </source>
</reference>
<dbReference type="KEGG" id="sfo:Z042_13925"/>
<protein>
    <recommendedName>
        <fullName evidence="3">Fimbrial protein</fullName>
    </recommendedName>
</protein>
<accession>W0LGC8</accession>
<organism evidence="1 2">
    <name type="scientific">Chania multitudinisentens RB-25</name>
    <dbReference type="NCBI Taxonomy" id="1441930"/>
    <lineage>
        <taxon>Bacteria</taxon>
        <taxon>Pseudomonadati</taxon>
        <taxon>Pseudomonadota</taxon>
        <taxon>Gammaproteobacteria</taxon>
        <taxon>Enterobacterales</taxon>
        <taxon>Yersiniaceae</taxon>
        <taxon>Chania</taxon>
    </lineage>
</organism>
<keyword evidence="2" id="KW-1185">Reference proteome</keyword>
<dbReference type="HOGENOM" id="CLU_1554698_0_0_6"/>
<dbReference type="eggNOG" id="ENOG5032HYA">
    <property type="taxonomic scope" value="Bacteria"/>
</dbReference>
<reference evidence="1 2" key="2">
    <citation type="submission" date="2015-03" db="EMBL/GenBank/DDBJ databases">
        <authorList>
            <person name="Chan K.-G."/>
        </authorList>
    </citation>
    <scope>NUCLEOTIDE SEQUENCE [LARGE SCALE GENOMIC DNA]</scope>
    <source>
        <strain evidence="1 2">RB-25</strain>
    </source>
</reference>
<name>W0LGC8_9GAMM</name>
<dbReference type="Gene3D" id="2.60.40.2040">
    <property type="entry name" value="CFA/I fimbrial subunit E, pilin domain"/>
    <property type="match status" value="1"/>
</dbReference>
<gene>
    <name evidence="1" type="ORF">Z042_13925</name>
</gene>
<evidence type="ECO:0000313" key="1">
    <source>
        <dbReference type="EMBL" id="AHG22801.1"/>
    </source>
</evidence>
<sequence length="171" mass="18216">MWQRITGAVLLLWGHATGAADIALGGVPVSIMLTDRPKITVEKPGGGWYDTLVLSNSAGSDITRYQAQVPIQVSIRNEREFTVSLVEPLVLMHETDSTLAFTTERVGFGTNSTTLQTLGTTPVSFSNPVQAGDTSTGSYLLSVVARQPMGVLGTLSGNYAGKLVLMFEVKV</sequence>
<dbReference type="AlphaFoldDB" id="W0LGC8"/>
<evidence type="ECO:0008006" key="3">
    <source>
        <dbReference type="Google" id="ProtNLM"/>
    </source>
</evidence>
<dbReference type="Proteomes" id="UP000019030">
    <property type="component" value="Chromosome"/>
</dbReference>
<dbReference type="EMBL" id="CP007044">
    <property type="protein sequence ID" value="AHG22801.1"/>
    <property type="molecule type" value="Genomic_DNA"/>
</dbReference>